<name>A0AAJ2NKY5_ALKPS</name>
<keyword evidence="1" id="KW-0378">Hydrolase</keyword>
<dbReference type="Proteomes" id="UP001285636">
    <property type="component" value="Unassembled WGS sequence"/>
</dbReference>
<gene>
    <name evidence="4" type="ORF">RYX45_07655</name>
</gene>
<dbReference type="RefSeq" id="WP_323466461.1">
    <property type="nucleotide sequence ID" value="NZ_CP144224.1"/>
</dbReference>
<dbReference type="PANTHER" id="PTHR22939:SF129">
    <property type="entry name" value="SERINE PROTEASE HTRA2, MITOCHONDRIAL"/>
    <property type="match status" value="1"/>
</dbReference>
<keyword evidence="3" id="KW-0472">Membrane</keyword>
<dbReference type="PRINTS" id="PR00834">
    <property type="entry name" value="PROTEASES2C"/>
</dbReference>
<evidence type="ECO:0000256" key="3">
    <source>
        <dbReference type="SAM" id="Phobius"/>
    </source>
</evidence>
<proteinExistence type="predicted"/>
<reference evidence="4" key="1">
    <citation type="submission" date="2023-10" db="EMBL/GenBank/DDBJ databases">
        <title>Screening of Alkalihalophilus pseudofirmusBZ-TG-HK211 and Its Alleviation of Salt Stress on Rapeseed Growth.</title>
        <authorList>
            <person name="Zhao B."/>
            <person name="Guo T."/>
        </authorList>
    </citation>
    <scope>NUCLEOTIDE SEQUENCE</scope>
    <source>
        <strain evidence="4">BZ-TG-HK211</strain>
    </source>
</reference>
<evidence type="ECO:0000256" key="1">
    <source>
        <dbReference type="ARBA" id="ARBA00022825"/>
    </source>
</evidence>
<dbReference type="SUPFAM" id="SSF50494">
    <property type="entry name" value="Trypsin-like serine proteases"/>
    <property type="match status" value="1"/>
</dbReference>
<keyword evidence="1" id="KW-0645">Protease</keyword>
<dbReference type="GO" id="GO:0004252">
    <property type="term" value="F:serine-type endopeptidase activity"/>
    <property type="evidence" value="ECO:0007669"/>
    <property type="project" value="InterPro"/>
</dbReference>
<dbReference type="Pfam" id="PF13365">
    <property type="entry name" value="Trypsin_2"/>
    <property type="match status" value="1"/>
</dbReference>
<dbReference type="InterPro" id="IPR001940">
    <property type="entry name" value="Peptidase_S1C"/>
</dbReference>
<protein>
    <submittedName>
        <fullName evidence="4">Trypsin-like peptidase domain-containing protein</fullName>
    </submittedName>
</protein>
<dbReference type="GO" id="GO:0042597">
    <property type="term" value="C:periplasmic space"/>
    <property type="evidence" value="ECO:0007669"/>
    <property type="project" value="TreeGrafter"/>
</dbReference>
<dbReference type="Gene3D" id="2.40.10.10">
    <property type="entry name" value="Trypsin-like serine proteases"/>
    <property type="match status" value="2"/>
</dbReference>
<sequence>MSRHRDDSDETKNDQLDEDIMENNTEEDSYGEPPLEDFLFDEAEEEDPELLEQKRKRKQFIIRSIAIGISLLLVVNVLSIWLNVFSLDSLKLLRGTEQYSEDEMVQNSMESVVLIQNQQSRGTGFIVSSEGLIVSNDHVVDGGGPLAVTLPSGEQYVAEIVDSDEGLDLALLEIEADGLPYLPLSEVGAERDERILVIGNPLTQQQIVNEGEVLDQQEGFEILRISAPIYGGHSGSPVLTEAGEVIGVVYARTVPGLFDEEPSRGLAVPIEKVKTRFAEYLNE</sequence>
<feature type="compositionally biased region" description="Acidic residues" evidence="2">
    <location>
        <begin position="16"/>
        <end position="36"/>
    </location>
</feature>
<dbReference type="EMBL" id="JAWJAY010000001">
    <property type="protein sequence ID" value="MDV2885052.1"/>
    <property type="molecule type" value="Genomic_DNA"/>
</dbReference>
<dbReference type="InterPro" id="IPR009003">
    <property type="entry name" value="Peptidase_S1_PA"/>
</dbReference>
<dbReference type="AlphaFoldDB" id="A0AAJ2NKY5"/>
<evidence type="ECO:0000256" key="2">
    <source>
        <dbReference type="SAM" id="MobiDB-lite"/>
    </source>
</evidence>
<feature type="region of interest" description="Disordered" evidence="2">
    <location>
        <begin position="1"/>
        <end position="36"/>
    </location>
</feature>
<comment type="caution">
    <text evidence="4">The sequence shown here is derived from an EMBL/GenBank/DDBJ whole genome shotgun (WGS) entry which is preliminary data.</text>
</comment>
<feature type="transmembrane region" description="Helical" evidence="3">
    <location>
        <begin position="60"/>
        <end position="82"/>
    </location>
</feature>
<dbReference type="GO" id="GO:0006515">
    <property type="term" value="P:protein quality control for misfolded or incompletely synthesized proteins"/>
    <property type="evidence" value="ECO:0007669"/>
    <property type="project" value="TreeGrafter"/>
</dbReference>
<feature type="compositionally biased region" description="Basic and acidic residues" evidence="2">
    <location>
        <begin position="1"/>
        <end position="15"/>
    </location>
</feature>
<dbReference type="InterPro" id="IPR043504">
    <property type="entry name" value="Peptidase_S1_PA_chymotrypsin"/>
</dbReference>
<keyword evidence="1" id="KW-0720">Serine protease</keyword>
<evidence type="ECO:0000313" key="5">
    <source>
        <dbReference type="Proteomes" id="UP001285636"/>
    </source>
</evidence>
<evidence type="ECO:0000313" key="4">
    <source>
        <dbReference type="EMBL" id="MDV2885052.1"/>
    </source>
</evidence>
<accession>A0AAJ2NKY5</accession>
<organism evidence="4 5">
    <name type="scientific">Alkalihalophilus pseudofirmus</name>
    <name type="common">Bacillus pseudofirmus</name>
    <dbReference type="NCBI Taxonomy" id="79885"/>
    <lineage>
        <taxon>Bacteria</taxon>
        <taxon>Bacillati</taxon>
        <taxon>Bacillota</taxon>
        <taxon>Bacilli</taxon>
        <taxon>Bacillales</taxon>
        <taxon>Bacillaceae</taxon>
        <taxon>Alkalihalophilus</taxon>
    </lineage>
</organism>
<keyword evidence="3" id="KW-0812">Transmembrane</keyword>
<keyword evidence="3" id="KW-1133">Transmembrane helix</keyword>
<dbReference type="PANTHER" id="PTHR22939">
    <property type="entry name" value="SERINE PROTEASE FAMILY S1C HTRA-RELATED"/>
    <property type="match status" value="1"/>
</dbReference>